<keyword evidence="3" id="KW-1185">Reference proteome</keyword>
<accession>A0A165HUB6</accession>
<dbReference type="AlphaFoldDB" id="A0A165HUB6"/>
<protein>
    <submittedName>
        <fullName evidence="2">Uncharacterized protein</fullName>
    </submittedName>
</protein>
<gene>
    <name evidence="2" type="ORF">L228DRAFT_244797</name>
</gene>
<evidence type="ECO:0000313" key="2">
    <source>
        <dbReference type="EMBL" id="KZF23934.1"/>
    </source>
</evidence>
<dbReference type="OrthoDB" id="3786931at2759"/>
<name>A0A165HUB6_XYLHT</name>
<feature type="compositionally biased region" description="Low complexity" evidence="1">
    <location>
        <begin position="157"/>
        <end position="168"/>
    </location>
</feature>
<dbReference type="InParanoid" id="A0A165HUB6"/>
<dbReference type="EMBL" id="KV407456">
    <property type="protein sequence ID" value="KZF23934.1"/>
    <property type="molecule type" value="Genomic_DNA"/>
</dbReference>
<evidence type="ECO:0000313" key="3">
    <source>
        <dbReference type="Proteomes" id="UP000076632"/>
    </source>
</evidence>
<evidence type="ECO:0000256" key="1">
    <source>
        <dbReference type="SAM" id="MobiDB-lite"/>
    </source>
</evidence>
<dbReference type="GeneID" id="28897153"/>
<dbReference type="Proteomes" id="UP000076632">
    <property type="component" value="Unassembled WGS sequence"/>
</dbReference>
<reference evidence="2 3" key="1">
    <citation type="journal article" date="2016" name="Fungal Biol.">
        <title>The genome of Xylona heveae provides a window into fungal endophytism.</title>
        <authorList>
            <person name="Gazis R."/>
            <person name="Kuo A."/>
            <person name="Riley R."/>
            <person name="LaButti K."/>
            <person name="Lipzen A."/>
            <person name="Lin J."/>
            <person name="Amirebrahimi M."/>
            <person name="Hesse C.N."/>
            <person name="Spatafora J.W."/>
            <person name="Henrissat B."/>
            <person name="Hainaut M."/>
            <person name="Grigoriev I.V."/>
            <person name="Hibbett D.S."/>
        </authorList>
    </citation>
    <scope>NUCLEOTIDE SEQUENCE [LARGE SCALE GENOMIC DNA]</scope>
    <source>
        <strain evidence="2 3">TC161</strain>
    </source>
</reference>
<feature type="region of interest" description="Disordered" evidence="1">
    <location>
        <begin position="156"/>
        <end position="175"/>
    </location>
</feature>
<sequence>MWIAPDAYIQMLWERQTSKYSPSRSYSKARYQGSIPSTQEHGDLRVPYWQWCYQENRCEACILARVGSDVSTLLALRASLLSRVRYWWEEPRLLRWVEAWIKNAAKDAADEHAMLKWSDEQGHLLHVVRKEGKAANRKRRSQNAKMVKATRQRTVISNSANSSQPNQNFHSHCQQSSDEEDLWEGWSHINTEEAHCNIGYERGAQSQVGSKFGDWQDYMQTAIAATVETEEGTISQKGRDNQTDTRRRFCEIGFQAGGVRTYPI</sequence>
<proteinExistence type="predicted"/>
<dbReference type="RefSeq" id="XP_018189489.1">
    <property type="nucleotide sequence ID" value="XM_018332016.1"/>
</dbReference>
<organism evidence="2 3">
    <name type="scientific">Xylona heveae (strain CBS 132557 / TC161)</name>
    <dbReference type="NCBI Taxonomy" id="1328760"/>
    <lineage>
        <taxon>Eukaryota</taxon>
        <taxon>Fungi</taxon>
        <taxon>Dikarya</taxon>
        <taxon>Ascomycota</taxon>
        <taxon>Pezizomycotina</taxon>
        <taxon>Xylonomycetes</taxon>
        <taxon>Xylonales</taxon>
        <taxon>Xylonaceae</taxon>
        <taxon>Xylona</taxon>
    </lineage>
</organism>